<dbReference type="GeneID" id="43837612"/>
<dbReference type="Gene3D" id="1.10.10.10">
    <property type="entry name" value="Winged helix-like DNA-binding domain superfamily/Winged helix DNA-binding domain"/>
    <property type="match status" value="1"/>
</dbReference>
<dbReference type="RefSeq" id="WP_021074415.1">
    <property type="nucleotide sequence ID" value="NZ_FNPC01000005.1"/>
</dbReference>
<accession>A0A1H3JTR9</accession>
<evidence type="ECO:0000313" key="1">
    <source>
        <dbReference type="EMBL" id="SDY43312.1"/>
    </source>
</evidence>
<gene>
    <name evidence="1" type="ORF">SAMN05216564_105139</name>
</gene>
<dbReference type="AlphaFoldDB" id="A0A1H3JTR9"/>
<dbReference type="EMBL" id="FNPC01000005">
    <property type="protein sequence ID" value="SDY43312.1"/>
    <property type="molecule type" value="Genomic_DNA"/>
</dbReference>
<sequence length="76" mass="8342">MPSIDTDDVEAVVRLVAEHPGCTADELVDHVAELGIDPNRTNRLLQAAVRRGALIESRSTYWAVRDDEDEPEGIDG</sequence>
<dbReference type="InterPro" id="IPR036388">
    <property type="entry name" value="WH-like_DNA-bd_sf"/>
</dbReference>
<evidence type="ECO:0008006" key="3">
    <source>
        <dbReference type="Google" id="ProtNLM"/>
    </source>
</evidence>
<dbReference type="Proteomes" id="UP000199079">
    <property type="component" value="Unassembled WGS sequence"/>
</dbReference>
<keyword evidence="2" id="KW-1185">Reference proteome</keyword>
<organism evidence="1 2">
    <name type="scientific">Halopenitus persicus</name>
    <dbReference type="NCBI Taxonomy" id="1048396"/>
    <lineage>
        <taxon>Archaea</taxon>
        <taxon>Methanobacteriati</taxon>
        <taxon>Methanobacteriota</taxon>
        <taxon>Stenosarchaea group</taxon>
        <taxon>Halobacteria</taxon>
        <taxon>Halobacteriales</taxon>
        <taxon>Haloferacaceae</taxon>
        <taxon>Halopenitus</taxon>
    </lineage>
</organism>
<evidence type="ECO:0000313" key="2">
    <source>
        <dbReference type="Proteomes" id="UP000199079"/>
    </source>
</evidence>
<proteinExistence type="predicted"/>
<protein>
    <recommendedName>
        <fullName evidence="3">MarR family transcriptional regulator</fullName>
    </recommendedName>
</protein>
<name>A0A1H3JTR9_9EURY</name>
<reference evidence="2" key="1">
    <citation type="submission" date="2016-10" db="EMBL/GenBank/DDBJ databases">
        <authorList>
            <person name="Varghese N."/>
            <person name="Submissions S."/>
        </authorList>
    </citation>
    <scope>NUCLEOTIDE SEQUENCE [LARGE SCALE GENOMIC DNA]</scope>
    <source>
        <strain evidence="2">DC30,IBRC 10041,KCTC 4046</strain>
    </source>
</reference>
<dbReference type="OrthoDB" id="337421at2157"/>